<sequence length="33" mass="3909">RPDTAKAERVINWKTVTDFKVGLNKTISWLRTY</sequence>
<protein>
    <recommendedName>
        <fullName evidence="2">NAD(P)-binding domain-containing protein</fullName>
    </recommendedName>
</protein>
<accession>X1T709</accession>
<evidence type="ECO:0000313" key="1">
    <source>
        <dbReference type="EMBL" id="GAI87166.1"/>
    </source>
</evidence>
<dbReference type="Gene3D" id="3.90.25.10">
    <property type="entry name" value="UDP-galactose 4-epimerase, domain 1"/>
    <property type="match status" value="1"/>
</dbReference>
<evidence type="ECO:0008006" key="2">
    <source>
        <dbReference type="Google" id="ProtNLM"/>
    </source>
</evidence>
<comment type="caution">
    <text evidence="1">The sequence shown here is derived from an EMBL/GenBank/DDBJ whole genome shotgun (WGS) entry which is preliminary data.</text>
</comment>
<dbReference type="AlphaFoldDB" id="X1T709"/>
<gene>
    <name evidence="1" type="ORF">S12H4_13031</name>
</gene>
<name>X1T709_9ZZZZ</name>
<organism evidence="1">
    <name type="scientific">marine sediment metagenome</name>
    <dbReference type="NCBI Taxonomy" id="412755"/>
    <lineage>
        <taxon>unclassified sequences</taxon>
        <taxon>metagenomes</taxon>
        <taxon>ecological metagenomes</taxon>
    </lineage>
</organism>
<reference evidence="1" key="1">
    <citation type="journal article" date="2014" name="Front. Microbiol.">
        <title>High frequency of phylogenetically diverse reductive dehalogenase-homologous genes in deep subseafloor sedimentary metagenomes.</title>
        <authorList>
            <person name="Kawai M."/>
            <person name="Futagami T."/>
            <person name="Toyoda A."/>
            <person name="Takaki Y."/>
            <person name="Nishi S."/>
            <person name="Hori S."/>
            <person name="Arai W."/>
            <person name="Tsubouchi T."/>
            <person name="Morono Y."/>
            <person name="Uchiyama I."/>
            <person name="Ito T."/>
            <person name="Fujiyama A."/>
            <person name="Inagaki F."/>
            <person name="Takami H."/>
        </authorList>
    </citation>
    <scope>NUCLEOTIDE SEQUENCE</scope>
    <source>
        <strain evidence="1">Expedition CK06-06</strain>
    </source>
</reference>
<dbReference type="EMBL" id="BARW01006213">
    <property type="protein sequence ID" value="GAI87166.1"/>
    <property type="molecule type" value="Genomic_DNA"/>
</dbReference>
<proteinExistence type="predicted"/>
<feature type="non-terminal residue" evidence="1">
    <location>
        <position position="1"/>
    </location>
</feature>